<dbReference type="InterPro" id="IPR027370">
    <property type="entry name" value="Znf-RING_euk"/>
</dbReference>
<dbReference type="CDD" id="cd12891">
    <property type="entry name" value="SPRY_PRY_C-I_2"/>
    <property type="match status" value="1"/>
</dbReference>
<evidence type="ECO:0000256" key="2">
    <source>
        <dbReference type="ARBA" id="ARBA00022723"/>
    </source>
</evidence>
<evidence type="ECO:0000256" key="3">
    <source>
        <dbReference type="ARBA" id="ARBA00022771"/>
    </source>
</evidence>
<dbReference type="Gene3D" id="2.60.120.920">
    <property type="match status" value="1"/>
</dbReference>
<feature type="domain" description="B30.2/SPRY" evidence="11">
    <location>
        <begin position="335"/>
        <end position="524"/>
    </location>
</feature>
<dbReference type="InterPro" id="IPR013083">
    <property type="entry name" value="Znf_RING/FYVE/PHD"/>
</dbReference>
<reference evidence="12" key="2">
    <citation type="submission" date="2025-09" db="UniProtKB">
        <authorList>
            <consortium name="Ensembl"/>
        </authorList>
    </citation>
    <scope>IDENTIFICATION</scope>
</reference>
<dbReference type="InterPro" id="IPR043136">
    <property type="entry name" value="B30.2/SPRY_sf"/>
</dbReference>
<evidence type="ECO:0000313" key="13">
    <source>
        <dbReference type="Proteomes" id="UP000694569"/>
    </source>
</evidence>
<feature type="domain" description="RING-type" evidence="10">
    <location>
        <begin position="12"/>
        <end position="54"/>
    </location>
</feature>
<dbReference type="PRINTS" id="PR01407">
    <property type="entry name" value="BUTYPHLNCDUF"/>
</dbReference>
<dbReference type="InterPro" id="IPR003877">
    <property type="entry name" value="SPRY_dom"/>
</dbReference>
<dbReference type="InterPro" id="IPR003879">
    <property type="entry name" value="Butyrophylin_SPRY"/>
</dbReference>
<dbReference type="SMART" id="SM00449">
    <property type="entry name" value="SPRY"/>
    <property type="match status" value="1"/>
</dbReference>
<dbReference type="GO" id="GO:0008270">
    <property type="term" value="F:zinc ion binding"/>
    <property type="evidence" value="ECO:0007669"/>
    <property type="project" value="UniProtKB-KW"/>
</dbReference>
<dbReference type="SMART" id="SM00184">
    <property type="entry name" value="RING"/>
    <property type="match status" value="1"/>
</dbReference>
<dbReference type="SMART" id="SM00589">
    <property type="entry name" value="PRY"/>
    <property type="match status" value="1"/>
</dbReference>
<dbReference type="AlphaFoldDB" id="A0A8C5MST3"/>
<organism evidence="12 13">
    <name type="scientific">Leptobrachium leishanense</name>
    <name type="common">Leishan spiny toad</name>
    <dbReference type="NCBI Taxonomy" id="445787"/>
    <lineage>
        <taxon>Eukaryota</taxon>
        <taxon>Metazoa</taxon>
        <taxon>Chordata</taxon>
        <taxon>Craniata</taxon>
        <taxon>Vertebrata</taxon>
        <taxon>Euteleostomi</taxon>
        <taxon>Amphibia</taxon>
        <taxon>Batrachia</taxon>
        <taxon>Anura</taxon>
        <taxon>Pelobatoidea</taxon>
        <taxon>Megophryidae</taxon>
        <taxon>Leptobrachium</taxon>
    </lineage>
</organism>
<evidence type="ECO:0000313" key="12">
    <source>
        <dbReference type="Ensembl" id="ENSLLEP00000019170.1"/>
    </source>
</evidence>
<evidence type="ECO:0000256" key="5">
    <source>
        <dbReference type="ARBA" id="ARBA00022859"/>
    </source>
</evidence>
<feature type="coiled-coil region" evidence="8">
    <location>
        <begin position="173"/>
        <end position="279"/>
    </location>
</feature>
<dbReference type="PROSITE" id="PS00518">
    <property type="entry name" value="ZF_RING_1"/>
    <property type="match status" value="1"/>
</dbReference>
<feature type="region of interest" description="Disordered" evidence="9">
    <location>
        <begin position="299"/>
        <end position="320"/>
    </location>
</feature>
<keyword evidence="1" id="KW-0399">Innate immunity</keyword>
<dbReference type="InterPro" id="IPR013320">
    <property type="entry name" value="ConA-like_dom_sf"/>
</dbReference>
<dbReference type="GO" id="GO:0045087">
    <property type="term" value="P:innate immune response"/>
    <property type="evidence" value="ECO:0007669"/>
    <property type="project" value="UniProtKB-KW"/>
</dbReference>
<feature type="compositionally biased region" description="Acidic residues" evidence="9">
    <location>
        <begin position="300"/>
        <end position="309"/>
    </location>
</feature>
<dbReference type="InterPro" id="IPR006574">
    <property type="entry name" value="PRY"/>
</dbReference>
<dbReference type="InterPro" id="IPR017907">
    <property type="entry name" value="Znf_RING_CS"/>
</dbReference>
<dbReference type="Pfam" id="PF13765">
    <property type="entry name" value="PRY"/>
    <property type="match status" value="1"/>
</dbReference>
<dbReference type="SUPFAM" id="SSF49899">
    <property type="entry name" value="Concanavalin A-like lectins/glucanases"/>
    <property type="match status" value="1"/>
</dbReference>
<keyword evidence="3 7" id="KW-0863">Zinc-finger</keyword>
<dbReference type="CDD" id="cd16597">
    <property type="entry name" value="RING-HC_TRIM25_C-IV"/>
    <property type="match status" value="1"/>
</dbReference>
<dbReference type="PANTHER" id="PTHR25465">
    <property type="entry name" value="B-BOX DOMAIN CONTAINING"/>
    <property type="match status" value="1"/>
</dbReference>
<dbReference type="PANTHER" id="PTHR25465:SF41">
    <property type="entry name" value="E3 UBIQUITIN-PROTEIN LIGASE RNF135"/>
    <property type="match status" value="1"/>
</dbReference>
<proteinExistence type="predicted"/>
<dbReference type="GeneTree" id="ENSGT01030000234583"/>
<dbReference type="PROSITE" id="PS50089">
    <property type="entry name" value="ZF_RING_2"/>
    <property type="match status" value="1"/>
</dbReference>
<sequence>MAAAELRDELTCCICMEIYKDPVTLTCGHSYCQLCITKTWDNQEERESSCPECRHRFRVKPELKKTRILSNIANCFKSALTTQDEVRIPCTYCDFPVPASKTCLLCKVSLCDKHLSKHSKSPEHVLTEPTTLPEHEELGPFKVPEKYYSGVTYCSCVYCKMGREHRVNRIEIMLKTAKNKEKLRKRLRKLISQREEVEKKVRRFQDYQKRVKDITANQTERVTALIRVIKEQVEALEKRVLMEISRQEEQVSLRVSNLIKQLEMKKEKLSRKMSDIEELCNTTNPLTVIQERKLDRADYFDTDEGDNDGPEGHGKKNYDDGDLDVELITVTLQSGLTKIVTELNKRRHVQDTSDMLLDVNTAGNNVSVSLDLKTVSWSEEKQTHPKTPERFEKNQVLSITGFSSGQHYWEVEVSILGVWEVGIAYPRIARRGRQSKIGKNNKSWGLRMKDNNPYSMIHDGKKKTLSHHPSCNRLGIFLDYEAGRLSFYELCGPIKHLHTFIAAFTEPLHAVLSVCYYNSVVSIK</sequence>
<dbReference type="Ensembl" id="ENSLLET00000019924.1">
    <property type="protein sequence ID" value="ENSLLEP00000019170.1"/>
    <property type="gene ID" value="ENSLLEG00000012157.1"/>
</dbReference>
<dbReference type="PROSITE" id="PS50188">
    <property type="entry name" value="B302_SPRY"/>
    <property type="match status" value="1"/>
</dbReference>
<dbReference type="InterPro" id="IPR001841">
    <property type="entry name" value="Znf_RING"/>
</dbReference>
<protein>
    <submittedName>
        <fullName evidence="12">Uncharacterized protein</fullName>
    </submittedName>
</protein>
<dbReference type="Pfam" id="PF00622">
    <property type="entry name" value="SPRY"/>
    <property type="match status" value="1"/>
</dbReference>
<accession>A0A8C5MST3</accession>
<keyword evidence="4" id="KW-0862">Zinc</keyword>
<evidence type="ECO:0000256" key="7">
    <source>
        <dbReference type="PROSITE-ProRule" id="PRU00175"/>
    </source>
</evidence>
<dbReference type="Gene3D" id="3.30.40.10">
    <property type="entry name" value="Zinc/RING finger domain, C3HC4 (zinc finger)"/>
    <property type="match status" value="1"/>
</dbReference>
<dbReference type="SUPFAM" id="SSF57850">
    <property type="entry name" value="RING/U-box"/>
    <property type="match status" value="1"/>
</dbReference>
<keyword evidence="6 8" id="KW-0175">Coiled coil</keyword>
<name>A0A8C5MST3_9ANUR</name>
<evidence type="ECO:0000259" key="10">
    <source>
        <dbReference type="PROSITE" id="PS50089"/>
    </source>
</evidence>
<dbReference type="Pfam" id="PF13445">
    <property type="entry name" value="zf-RING_UBOX"/>
    <property type="match status" value="1"/>
</dbReference>
<evidence type="ECO:0000256" key="9">
    <source>
        <dbReference type="SAM" id="MobiDB-lite"/>
    </source>
</evidence>
<dbReference type="Proteomes" id="UP000694569">
    <property type="component" value="Unplaced"/>
</dbReference>
<dbReference type="InterPro" id="IPR051051">
    <property type="entry name" value="E3_ubiq-ligase_TRIM/RNF"/>
</dbReference>
<evidence type="ECO:0000256" key="6">
    <source>
        <dbReference type="ARBA" id="ARBA00023054"/>
    </source>
</evidence>
<reference evidence="12" key="1">
    <citation type="submission" date="2025-08" db="UniProtKB">
        <authorList>
            <consortium name="Ensembl"/>
        </authorList>
    </citation>
    <scope>IDENTIFICATION</scope>
</reference>
<dbReference type="GO" id="GO:0005737">
    <property type="term" value="C:cytoplasm"/>
    <property type="evidence" value="ECO:0007669"/>
    <property type="project" value="UniProtKB-ARBA"/>
</dbReference>
<keyword evidence="5" id="KW-0391">Immunity</keyword>
<evidence type="ECO:0000256" key="8">
    <source>
        <dbReference type="SAM" id="Coils"/>
    </source>
</evidence>
<feature type="compositionally biased region" description="Basic and acidic residues" evidence="9">
    <location>
        <begin position="310"/>
        <end position="319"/>
    </location>
</feature>
<keyword evidence="2" id="KW-0479">Metal-binding</keyword>
<evidence type="ECO:0000256" key="4">
    <source>
        <dbReference type="ARBA" id="ARBA00022833"/>
    </source>
</evidence>
<dbReference type="InterPro" id="IPR001870">
    <property type="entry name" value="B30.2/SPRY"/>
</dbReference>
<keyword evidence="13" id="KW-1185">Reference proteome</keyword>
<evidence type="ECO:0000259" key="11">
    <source>
        <dbReference type="PROSITE" id="PS50188"/>
    </source>
</evidence>
<evidence type="ECO:0000256" key="1">
    <source>
        <dbReference type="ARBA" id="ARBA00022588"/>
    </source>
</evidence>